<proteinExistence type="predicted"/>
<feature type="domain" description="Glycosyltransferase 2-like" evidence="1">
    <location>
        <begin position="10"/>
        <end position="127"/>
    </location>
</feature>
<dbReference type="GO" id="GO:0016740">
    <property type="term" value="F:transferase activity"/>
    <property type="evidence" value="ECO:0007669"/>
    <property type="project" value="UniProtKB-KW"/>
</dbReference>
<evidence type="ECO:0000313" key="3">
    <source>
        <dbReference type="EMBL" id="PRY32045.1"/>
    </source>
</evidence>
<dbReference type="Pfam" id="PF00535">
    <property type="entry name" value="Glycos_transf_2"/>
    <property type="match status" value="1"/>
</dbReference>
<dbReference type="PANTHER" id="PTHR43179:SF7">
    <property type="entry name" value="RHAMNOSYLTRANSFERASE WBBL"/>
    <property type="match status" value="1"/>
</dbReference>
<comment type="caution">
    <text evidence="3">The sequence shown here is derived from an EMBL/GenBank/DDBJ whole genome shotgun (WGS) entry which is preliminary data.</text>
</comment>
<dbReference type="AlphaFoldDB" id="A0A2T0SF43"/>
<sequence length="310" mass="33640">MTDAEETIAVVVVTYHSEAVLPGLLTTLEQGLDGLSWHLTVADNASADESVATVRRLLPAARVVEMGRNAGYAAGINAAVAAAGEHTAVLVLNPDIRLTPGCGRELVEVLRRTGAGIVVPRMERGDGSQIAALRREPSIPRAFGDALLGASRATRYPWLGELVAGERSYAEETVADWGAGSAMLISAECWRRVAPWDESFFLYSEETDFALRARDAGLLTRLAPRALVVHLEGESKVSPRLWAMLSVNRVRLYRRRHRAWATALYWSALVLREASRAVLGNPASRAAATALTSPRLLRTAPGPEWMVRRG</sequence>
<organism evidence="3 4">
    <name type="scientific">Pseudosporangium ferrugineum</name>
    <dbReference type="NCBI Taxonomy" id="439699"/>
    <lineage>
        <taxon>Bacteria</taxon>
        <taxon>Bacillati</taxon>
        <taxon>Actinomycetota</taxon>
        <taxon>Actinomycetes</taxon>
        <taxon>Micromonosporales</taxon>
        <taxon>Micromonosporaceae</taxon>
        <taxon>Pseudosporangium</taxon>
    </lineage>
</organism>
<name>A0A2T0SF43_9ACTN</name>
<accession>A0A2T0SF43</accession>
<evidence type="ECO:0000259" key="2">
    <source>
        <dbReference type="Pfam" id="PF13632"/>
    </source>
</evidence>
<dbReference type="InterPro" id="IPR001173">
    <property type="entry name" value="Glyco_trans_2-like"/>
</dbReference>
<dbReference type="OrthoDB" id="9771846at2"/>
<dbReference type="PANTHER" id="PTHR43179">
    <property type="entry name" value="RHAMNOSYLTRANSFERASE WBBL"/>
    <property type="match status" value="1"/>
</dbReference>
<dbReference type="Proteomes" id="UP000239209">
    <property type="component" value="Unassembled WGS sequence"/>
</dbReference>
<reference evidence="3 4" key="1">
    <citation type="submission" date="2018-03" db="EMBL/GenBank/DDBJ databases">
        <title>Genomic Encyclopedia of Archaeal and Bacterial Type Strains, Phase II (KMG-II): from individual species to whole genera.</title>
        <authorList>
            <person name="Goeker M."/>
        </authorList>
    </citation>
    <scope>NUCLEOTIDE SEQUENCE [LARGE SCALE GENOMIC DNA]</scope>
    <source>
        <strain evidence="3 4">DSM 45348</strain>
    </source>
</reference>
<protein>
    <submittedName>
        <fullName evidence="3">GT2 family glycosyltransferase</fullName>
    </submittedName>
</protein>
<gene>
    <name evidence="3" type="ORF">CLV70_102256</name>
</gene>
<keyword evidence="4" id="KW-1185">Reference proteome</keyword>
<dbReference type="SUPFAM" id="SSF53448">
    <property type="entry name" value="Nucleotide-diphospho-sugar transferases"/>
    <property type="match status" value="1"/>
</dbReference>
<evidence type="ECO:0000313" key="4">
    <source>
        <dbReference type="Proteomes" id="UP000239209"/>
    </source>
</evidence>
<feature type="domain" description="Glycosyltransferase 2-like" evidence="2">
    <location>
        <begin position="179"/>
        <end position="272"/>
    </location>
</feature>
<dbReference type="InterPro" id="IPR029044">
    <property type="entry name" value="Nucleotide-diphossugar_trans"/>
</dbReference>
<dbReference type="RefSeq" id="WP_106125263.1">
    <property type="nucleotide sequence ID" value="NZ_PVZG01000002.1"/>
</dbReference>
<dbReference type="EMBL" id="PVZG01000002">
    <property type="protein sequence ID" value="PRY32045.1"/>
    <property type="molecule type" value="Genomic_DNA"/>
</dbReference>
<dbReference type="Gene3D" id="3.90.550.10">
    <property type="entry name" value="Spore Coat Polysaccharide Biosynthesis Protein SpsA, Chain A"/>
    <property type="match status" value="1"/>
</dbReference>
<evidence type="ECO:0000259" key="1">
    <source>
        <dbReference type="Pfam" id="PF00535"/>
    </source>
</evidence>
<dbReference type="Pfam" id="PF13632">
    <property type="entry name" value="Glyco_trans_2_3"/>
    <property type="match status" value="1"/>
</dbReference>
<keyword evidence="3" id="KW-0808">Transferase</keyword>